<dbReference type="GO" id="GO:0000027">
    <property type="term" value="P:ribosomal large subunit assembly"/>
    <property type="evidence" value="ECO:0007669"/>
    <property type="project" value="TreeGrafter"/>
</dbReference>
<comment type="caution">
    <text evidence="8">The sequence shown here is derived from an EMBL/GenBank/DDBJ whole genome shotgun (WGS) entry which is preliminary data.</text>
</comment>
<keyword evidence="6" id="KW-0539">Nucleus</keyword>
<organism evidence="8 9">
    <name type="scientific">Platysternon megacephalum</name>
    <name type="common">big-headed turtle</name>
    <dbReference type="NCBI Taxonomy" id="55544"/>
    <lineage>
        <taxon>Eukaryota</taxon>
        <taxon>Metazoa</taxon>
        <taxon>Chordata</taxon>
        <taxon>Craniata</taxon>
        <taxon>Vertebrata</taxon>
        <taxon>Euteleostomi</taxon>
        <taxon>Archelosauria</taxon>
        <taxon>Testudinata</taxon>
        <taxon>Testudines</taxon>
        <taxon>Cryptodira</taxon>
        <taxon>Durocryptodira</taxon>
        <taxon>Testudinoidea</taxon>
        <taxon>Platysternidae</taxon>
        <taxon>Platysternon</taxon>
    </lineage>
</organism>
<dbReference type="PANTHER" id="PTHR14211">
    <property type="entry name" value="GLIOMA SUPPRESSOR CANDIDATE REGION GENE 2"/>
    <property type="match status" value="1"/>
</dbReference>
<dbReference type="GO" id="GO:0006364">
    <property type="term" value="P:rRNA processing"/>
    <property type="evidence" value="ECO:0007669"/>
    <property type="project" value="TreeGrafter"/>
</dbReference>
<evidence type="ECO:0000256" key="6">
    <source>
        <dbReference type="ARBA" id="ARBA00023242"/>
    </source>
</evidence>
<dbReference type="Pfam" id="PF07767">
    <property type="entry name" value="Nop53"/>
    <property type="match status" value="1"/>
</dbReference>
<evidence type="ECO:0000313" key="9">
    <source>
        <dbReference type="Proteomes" id="UP000297703"/>
    </source>
</evidence>
<evidence type="ECO:0000256" key="7">
    <source>
        <dbReference type="SAM" id="MobiDB-lite"/>
    </source>
</evidence>
<feature type="compositionally biased region" description="Basic residues" evidence="7">
    <location>
        <begin position="30"/>
        <end position="47"/>
    </location>
</feature>
<evidence type="ECO:0000256" key="4">
    <source>
        <dbReference type="ARBA" id="ARBA00018339"/>
    </source>
</evidence>
<gene>
    <name evidence="8" type="ORF">DR999_PMT18545</name>
</gene>
<evidence type="ECO:0000313" key="8">
    <source>
        <dbReference type="EMBL" id="TFJ99451.1"/>
    </source>
</evidence>
<dbReference type="OrthoDB" id="5072at2759"/>
<dbReference type="InterPro" id="IPR011687">
    <property type="entry name" value="Nop53/GLTSCR2"/>
</dbReference>
<comment type="subcellular location">
    <subcellularLocation>
        <location evidence="1">Nucleus</location>
        <location evidence="1">Nucleolus</location>
    </subcellularLocation>
    <subcellularLocation>
        <location evidence="2">Nucleus</location>
        <location evidence="2">Nucleoplasm</location>
    </subcellularLocation>
</comment>
<comment type="similarity">
    <text evidence="3">Belongs to the NOP53 family.</text>
</comment>
<accession>A0A4D9DSW2</accession>
<evidence type="ECO:0000256" key="2">
    <source>
        <dbReference type="ARBA" id="ARBA00004642"/>
    </source>
</evidence>
<evidence type="ECO:0000256" key="3">
    <source>
        <dbReference type="ARBA" id="ARBA00008838"/>
    </source>
</evidence>
<feature type="region of interest" description="Disordered" evidence="7">
    <location>
        <begin position="20"/>
        <end position="48"/>
    </location>
</feature>
<dbReference type="AlphaFoldDB" id="A0A4D9DSW2"/>
<dbReference type="PANTHER" id="PTHR14211:SF7">
    <property type="entry name" value="RIBOSOME BIOGENESIS PROTEIN NOP53"/>
    <property type="match status" value="1"/>
</dbReference>
<feature type="region of interest" description="Disordered" evidence="7">
    <location>
        <begin position="146"/>
        <end position="166"/>
    </location>
</feature>
<reference evidence="8 9" key="2">
    <citation type="submission" date="2019-04" db="EMBL/GenBank/DDBJ databases">
        <title>The genome sequence of big-headed turtle.</title>
        <authorList>
            <person name="Gong S."/>
        </authorList>
    </citation>
    <scope>NUCLEOTIDE SEQUENCE [LARGE SCALE GENOMIC DNA]</scope>
    <source>
        <strain evidence="8">DO16091913</strain>
        <tissue evidence="8">Muscle</tissue>
    </source>
</reference>
<dbReference type="GO" id="GO:0008097">
    <property type="term" value="F:5S rRNA binding"/>
    <property type="evidence" value="ECO:0007669"/>
    <property type="project" value="TreeGrafter"/>
</dbReference>
<evidence type="ECO:0000256" key="1">
    <source>
        <dbReference type="ARBA" id="ARBA00004604"/>
    </source>
</evidence>
<reference evidence="8 9" key="1">
    <citation type="submission" date="2019-04" db="EMBL/GenBank/DDBJ databases">
        <title>Draft genome of the big-headed turtle Platysternon megacephalum.</title>
        <authorList>
            <person name="Gong S."/>
        </authorList>
    </citation>
    <scope>NUCLEOTIDE SEQUENCE [LARGE SCALE GENOMIC DNA]</scope>
    <source>
        <strain evidence="8">DO16091913</strain>
        <tissue evidence="8">Muscle</tissue>
    </source>
</reference>
<dbReference type="STRING" id="55544.A0A4D9DSW2"/>
<dbReference type="EMBL" id="QXTE01000329">
    <property type="protein sequence ID" value="TFJ99451.1"/>
    <property type="molecule type" value="Genomic_DNA"/>
</dbReference>
<dbReference type="Proteomes" id="UP000297703">
    <property type="component" value="Unassembled WGS sequence"/>
</dbReference>
<dbReference type="GO" id="GO:0005654">
    <property type="term" value="C:nucleoplasm"/>
    <property type="evidence" value="ECO:0007669"/>
    <property type="project" value="UniProtKB-SubCell"/>
</dbReference>
<proteinExistence type="inferred from homology"/>
<dbReference type="GO" id="GO:0005730">
    <property type="term" value="C:nucleolus"/>
    <property type="evidence" value="ECO:0007669"/>
    <property type="project" value="UniProtKB-SubCell"/>
</dbReference>
<protein>
    <recommendedName>
        <fullName evidence="4">Ribosome biogenesis protein NOP53</fullName>
    </recommendedName>
</protein>
<keyword evidence="5" id="KW-0690">Ribosome biogenesis</keyword>
<name>A0A4D9DSW2_9SAUR</name>
<sequence>MAAPTEARCGAAASAFLGFRAGSRDPGAPGKRRARGSRNRKKSWKRWRGPEAQLGRELGAFLEDVGLQQRAAGGLVAEKPDESLFFMDTGSEEKDRELNQGKEKPLRIDLILQPDSKVPAPKDVVGYWTVPERPWALARISTVPDRPPLRGAQHADTASRSPPGNRWLTMIQGLRARSLPSAGPVLVQRAQRPLPAVCRSCPRAKSSAPAPCRLPVLSSCKELSARSLPSAGPVLVQRAQRPLPAVCRSCPRAKSSAPAPCRLPVLSSCKELSARSLPSAGPVLVQRAQRPLPAVCRSCPRAKSSAPAPCRLPVLSSCKELSARSLPSAGPVLVQRAQRPLPAVCRSCPRAKSSAPAPCRLPVLSSCEELSARGVDATGRDPFASRMGLAQL</sequence>
<evidence type="ECO:0000256" key="5">
    <source>
        <dbReference type="ARBA" id="ARBA00022517"/>
    </source>
</evidence>
<keyword evidence="9" id="KW-1185">Reference proteome</keyword>